<sequence length="79" mass="9356">MKEFQEKLRELSTQPYTQLDDIISKMEAMQEKYSEELKEARKGNSTNKVYYLEGLVDGITFMTQPLRKYNDGIKEELNK</sequence>
<dbReference type="Proteomes" id="UP000284219">
    <property type="component" value="Unassembled WGS sequence"/>
</dbReference>
<keyword evidence="2" id="KW-1185">Reference proteome</keyword>
<gene>
    <name evidence="1" type="ORF">BEP19_15660</name>
</gene>
<protein>
    <submittedName>
        <fullName evidence="1">Uncharacterized protein</fullName>
    </submittedName>
</protein>
<name>A0A419SDB9_9BACL</name>
<comment type="caution">
    <text evidence="1">The sequence shown here is derived from an EMBL/GenBank/DDBJ whole genome shotgun (WGS) entry which is preliminary data.</text>
</comment>
<proteinExistence type="predicted"/>
<reference evidence="1 2" key="1">
    <citation type="submission" date="2016-08" db="EMBL/GenBank/DDBJ databases">
        <title>Novel Firmicute Genomes.</title>
        <authorList>
            <person name="Poppleton D.I."/>
            <person name="Gribaldo S."/>
        </authorList>
    </citation>
    <scope>NUCLEOTIDE SEQUENCE [LARGE SCALE GENOMIC DNA]</scope>
    <source>
        <strain evidence="1 2">RAOx-1</strain>
    </source>
</reference>
<evidence type="ECO:0000313" key="2">
    <source>
        <dbReference type="Proteomes" id="UP000284219"/>
    </source>
</evidence>
<accession>A0A419SDB9</accession>
<evidence type="ECO:0000313" key="1">
    <source>
        <dbReference type="EMBL" id="RKD21109.1"/>
    </source>
</evidence>
<organism evidence="1 2">
    <name type="scientific">Ammoniphilus oxalaticus</name>
    <dbReference type="NCBI Taxonomy" id="66863"/>
    <lineage>
        <taxon>Bacteria</taxon>
        <taxon>Bacillati</taxon>
        <taxon>Bacillota</taxon>
        <taxon>Bacilli</taxon>
        <taxon>Bacillales</taxon>
        <taxon>Paenibacillaceae</taxon>
        <taxon>Aneurinibacillus group</taxon>
        <taxon>Ammoniphilus</taxon>
    </lineage>
</organism>
<dbReference type="EMBL" id="MCHY01000013">
    <property type="protein sequence ID" value="RKD21109.1"/>
    <property type="molecule type" value="Genomic_DNA"/>
</dbReference>
<dbReference type="AlphaFoldDB" id="A0A419SDB9"/>
<dbReference type="RefSeq" id="WP_120191179.1">
    <property type="nucleotide sequence ID" value="NZ_MCHY01000013.1"/>
</dbReference>